<evidence type="ECO:0000256" key="1">
    <source>
        <dbReference type="SAM" id="Phobius"/>
    </source>
</evidence>
<keyword evidence="1" id="KW-0472">Membrane</keyword>
<comment type="caution">
    <text evidence="2">The sequence shown here is derived from an EMBL/GenBank/DDBJ whole genome shotgun (WGS) entry which is preliminary data.</text>
</comment>
<accession>A0A0P6XIL5</accession>
<dbReference type="AlphaFoldDB" id="A0A0P6XIL5"/>
<keyword evidence="3" id="KW-1185">Reference proteome</keyword>
<keyword evidence="1" id="KW-1133">Transmembrane helix</keyword>
<dbReference type="STRING" id="70996.SE18_25645"/>
<dbReference type="EMBL" id="LGKP01000042">
    <property type="protein sequence ID" value="KPL79976.1"/>
    <property type="molecule type" value="Genomic_DNA"/>
</dbReference>
<reference evidence="2 3" key="1">
    <citation type="submission" date="2015-07" db="EMBL/GenBank/DDBJ databases">
        <title>Whole genome sequence of Herpetosiphon geysericola DSM 7119.</title>
        <authorList>
            <person name="Hemp J."/>
            <person name="Ward L.M."/>
            <person name="Pace L.A."/>
            <person name="Fischer W.W."/>
        </authorList>
    </citation>
    <scope>NUCLEOTIDE SEQUENCE [LARGE SCALE GENOMIC DNA]</scope>
    <source>
        <strain evidence="2 3">DSM 7119</strain>
    </source>
</reference>
<keyword evidence="1" id="KW-0812">Transmembrane</keyword>
<organism evidence="2 3">
    <name type="scientific">Herpetosiphon geysericola</name>
    <dbReference type="NCBI Taxonomy" id="70996"/>
    <lineage>
        <taxon>Bacteria</taxon>
        <taxon>Bacillati</taxon>
        <taxon>Chloroflexota</taxon>
        <taxon>Chloroflexia</taxon>
        <taxon>Herpetosiphonales</taxon>
        <taxon>Herpetosiphonaceae</taxon>
        <taxon>Herpetosiphon</taxon>
    </lineage>
</organism>
<sequence length="249" mass="27507">MDLYRLKRFFSHWAVWTGIGVMCCVLLIRALVLPRNPVGYIPNVENRQLQSRNTTSVIVSPAGSEVQAPSINLPAFTMISALTMPVELDLSPEEQASFRLVEWLPLTSTLQLQNDSAQAMAIISAFNTLRTDKHMQPLVLDEDLLQRAGAMAQSRLAFRLYNEDSTVFRMHQAVWLESFGITEGGPLSVDMIPLPADIIAAQHNVDQLTSLLEDGAYGPLSSARYSRIGIGVGRVDGWDTGGTLVVLFY</sequence>
<evidence type="ECO:0000313" key="2">
    <source>
        <dbReference type="EMBL" id="KPL79976.1"/>
    </source>
</evidence>
<feature type="transmembrane region" description="Helical" evidence="1">
    <location>
        <begin position="12"/>
        <end position="32"/>
    </location>
</feature>
<dbReference type="Proteomes" id="UP000050277">
    <property type="component" value="Unassembled WGS sequence"/>
</dbReference>
<proteinExistence type="predicted"/>
<dbReference type="RefSeq" id="WP_054537323.1">
    <property type="nucleotide sequence ID" value="NZ_LGKP01000042.1"/>
</dbReference>
<protein>
    <submittedName>
        <fullName evidence="2">Uncharacterized protein</fullName>
    </submittedName>
</protein>
<name>A0A0P6XIL5_9CHLR</name>
<evidence type="ECO:0000313" key="3">
    <source>
        <dbReference type="Proteomes" id="UP000050277"/>
    </source>
</evidence>
<gene>
    <name evidence="2" type="ORF">SE18_25645</name>
</gene>